<evidence type="ECO:0000313" key="3">
    <source>
        <dbReference type="Proteomes" id="UP001500752"/>
    </source>
</evidence>
<reference evidence="3" key="1">
    <citation type="journal article" date="2019" name="Int. J. Syst. Evol. Microbiol.">
        <title>The Global Catalogue of Microorganisms (GCM) 10K type strain sequencing project: providing services to taxonomists for standard genome sequencing and annotation.</title>
        <authorList>
            <consortium name="The Broad Institute Genomics Platform"/>
            <consortium name="The Broad Institute Genome Sequencing Center for Infectious Disease"/>
            <person name="Wu L."/>
            <person name="Ma J."/>
        </authorList>
    </citation>
    <scope>NUCLEOTIDE SEQUENCE [LARGE SCALE GENOMIC DNA]</scope>
    <source>
        <strain evidence="3">JCM 30742</strain>
    </source>
</reference>
<name>A0ABP7C2S8_9MICC</name>
<accession>A0ABP7C2S8</accession>
<protein>
    <recommendedName>
        <fullName evidence="1">PKD domain-containing protein</fullName>
    </recommendedName>
</protein>
<comment type="caution">
    <text evidence="2">The sequence shown here is derived from an EMBL/GenBank/DDBJ whole genome shotgun (WGS) entry which is preliminary data.</text>
</comment>
<feature type="domain" description="PKD" evidence="1">
    <location>
        <begin position="159"/>
        <end position="209"/>
    </location>
</feature>
<keyword evidence="3" id="KW-1185">Reference proteome</keyword>
<gene>
    <name evidence="2" type="ORF">GCM10023081_11150</name>
</gene>
<dbReference type="InterPro" id="IPR000601">
    <property type="entry name" value="PKD_dom"/>
</dbReference>
<evidence type="ECO:0000259" key="1">
    <source>
        <dbReference type="PROSITE" id="PS50093"/>
    </source>
</evidence>
<organism evidence="2 3">
    <name type="scientific">Arthrobacter ginkgonis</name>
    <dbReference type="NCBI Taxonomy" id="1630594"/>
    <lineage>
        <taxon>Bacteria</taxon>
        <taxon>Bacillati</taxon>
        <taxon>Actinomycetota</taxon>
        <taxon>Actinomycetes</taxon>
        <taxon>Micrococcales</taxon>
        <taxon>Micrococcaceae</taxon>
        <taxon>Arthrobacter</taxon>
    </lineage>
</organism>
<proteinExistence type="predicted"/>
<dbReference type="EMBL" id="BAABEO010000008">
    <property type="protein sequence ID" value="GAA3674511.1"/>
    <property type="molecule type" value="Genomic_DNA"/>
</dbReference>
<dbReference type="Proteomes" id="UP001500752">
    <property type="component" value="Unassembled WGS sequence"/>
</dbReference>
<sequence>MLTRPVRCTYSEIGNSESTYYRPPASDVRYRVNYGILCSVGTAVGTGCGGAGVSCPDGADLVLRTVFAVLPDGTEEIVSRANFCNLGAGSEPELTVDAEPPFQLTVEQVDRLGIVPATIGTEFNGFTLRNAHTNVWADADPQEFRETILGVDVQVRVRPINYRWSYGDGHSWTTVIPGGPLGSGQFDVQTETSHQYAETGTHRLALTTTFQAEYSADGGPWQAVVGTNSVASVPATVDVWRTKKLLVDATCAEEPDGPYCDGPFNE</sequence>
<evidence type="ECO:0000313" key="2">
    <source>
        <dbReference type="EMBL" id="GAA3674511.1"/>
    </source>
</evidence>
<dbReference type="PROSITE" id="PS50093">
    <property type="entry name" value="PKD"/>
    <property type="match status" value="1"/>
</dbReference>